<keyword evidence="5 6" id="KW-0472">Membrane</keyword>
<comment type="caution">
    <text evidence="8">The sequence shown here is derived from an EMBL/GenBank/DDBJ whole genome shotgun (WGS) entry which is preliminary data.</text>
</comment>
<dbReference type="GO" id="GO:0005886">
    <property type="term" value="C:plasma membrane"/>
    <property type="evidence" value="ECO:0007669"/>
    <property type="project" value="UniProtKB-SubCell"/>
</dbReference>
<feature type="domain" description="Cardiolipin synthase N-terminal" evidence="7">
    <location>
        <begin position="31"/>
        <end position="73"/>
    </location>
</feature>
<evidence type="ECO:0000313" key="8">
    <source>
        <dbReference type="EMBL" id="RVT58851.1"/>
    </source>
</evidence>
<keyword evidence="3 6" id="KW-0812">Transmembrane</keyword>
<comment type="subcellular location">
    <subcellularLocation>
        <location evidence="1">Cell membrane</location>
        <topology evidence="1">Multi-pass membrane protein</topology>
    </subcellularLocation>
</comment>
<evidence type="ECO:0000256" key="2">
    <source>
        <dbReference type="ARBA" id="ARBA00022475"/>
    </source>
</evidence>
<feature type="transmembrane region" description="Helical" evidence="6">
    <location>
        <begin position="50"/>
        <end position="71"/>
    </location>
</feature>
<keyword evidence="4 6" id="KW-1133">Transmembrane helix</keyword>
<gene>
    <name evidence="8" type="ORF">EM808_21075</name>
</gene>
<evidence type="ECO:0000313" key="9">
    <source>
        <dbReference type="Proteomes" id="UP000288024"/>
    </source>
</evidence>
<evidence type="ECO:0000256" key="4">
    <source>
        <dbReference type="ARBA" id="ARBA00022989"/>
    </source>
</evidence>
<protein>
    <submittedName>
        <fullName evidence="8">PLDc_N domain-containing protein</fullName>
    </submittedName>
</protein>
<dbReference type="Proteomes" id="UP000288024">
    <property type="component" value="Unassembled WGS sequence"/>
</dbReference>
<dbReference type="InterPro" id="IPR027379">
    <property type="entry name" value="CLS_N"/>
</dbReference>
<dbReference type="EMBL" id="RZTZ01000011">
    <property type="protein sequence ID" value="RVT58851.1"/>
    <property type="molecule type" value="Genomic_DNA"/>
</dbReference>
<keyword evidence="2" id="KW-1003">Cell membrane</keyword>
<sequence>MNLHYGFDDLKDFDIVAMLPIILPFFLIGFILVLLALIDLFRNRTYRQYVLVWTLIIVLVNPIGPILYFIIGRKGKE</sequence>
<reference evidence="8 9" key="1">
    <citation type="submission" date="2019-01" db="EMBL/GenBank/DDBJ databases">
        <title>Bacillus sp. M5HDSG1-1, whole genome shotgun sequence.</title>
        <authorList>
            <person name="Tuo L."/>
        </authorList>
    </citation>
    <scope>NUCLEOTIDE SEQUENCE [LARGE SCALE GENOMIC DNA]</scope>
    <source>
        <strain evidence="8 9">M5HDSG1-1</strain>
    </source>
</reference>
<evidence type="ECO:0000256" key="5">
    <source>
        <dbReference type="ARBA" id="ARBA00023136"/>
    </source>
</evidence>
<evidence type="ECO:0000256" key="6">
    <source>
        <dbReference type="SAM" id="Phobius"/>
    </source>
</evidence>
<keyword evidence="9" id="KW-1185">Reference proteome</keyword>
<proteinExistence type="predicted"/>
<evidence type="ECO:0000259" key="7">
    <source>
        <dbReference type="Pfam" id="PF13396"/>
    </source>
</evidence>
<dbReference type="Pfam" id="PF13396">
    <property type="entry name" value="PLDc_N"/>
    <property type="match status" value="1"/>
</dbReference>
<name>A0A437K6E8_9BACI</name>
<evidence type="ECO:0000256" key="1">
    <source>
        <dbReference type="ARBA" id="ARBA00004651"/>
    </source>
</evidence>
<feature type="transmembrane region" description="Helical" evidence="6">
    <location>
        <begin position="15"/>
        <end position="38"/>
    </location>
</feature>
<organism evidence="8 9">
    <name type="scientific">Niallia taxi</name>
    <dbReference type="NCBI Taxonomy" id="2499688"/>
    <lineage>
        <taxon>Bacteria</taxon>
        <taxon>Bacillati</taxon>
        <taxon>Bacillota</taxon>
        <taxon>Bacilli</taxon>
        <taxon>Bacillales</taxon>
        <taxon>Bacillaceae</taxon>
        <taxon>Niallia</taxon>
    </lineage>
</organism>
<dbReference type="RefSeq" id="WP_127740477.1">
    <property type="nucleotide sequence ID" value="NZ_RZTZ01000011.1"/>
</dbReference>
<dbReference type="AlphaFoldDB" id="A0A437K6E8"/>
<evidence type="ECO:0000256" key="3">
    <source>
        <dbReference type="ARBA" id="ARBA00022692"/>
    </source>
</evidence>
<accession>A0A437K6E8</accession>